<reference evidence="4" key="1">
    <citation type="journal article" date="2011" name="Proc. Natl. Acad. Sci. U.S.A.">
        <title>Obligate biotrophy features unraveled by the genomic analysis of rust fungi.</title>
        <authorList>
            <person name="Duplessis S."/>
            <person name="Cuomo C.A."/>
            <person name="Lin Y.-C."/>
            <person name="Aerts A."/>
            <person name="Tisserant E."/>
            <person name="Veneault-Fourrey C."/>
            <person name="Joly D.L."/>
            <person name="Hacquard S."/>
            <person name="Amselem J."/>
            <person name="Cantarel B.L."/>
            <person name="Chiu R."/>
            <person name="Coutinho P.M."/>
            <person name="Feau N."/>
            <person name="Field M."/>
            <person name="Frey P."/>
            <person name="Gelhaye E."/>
            <person name="Goldberg J."/>
            <person name="Grabherr M.G."/>
            <person name="Kodira C.D."/>
            <person name="Kohler A."/>
            <person name="Kuees U."/>
            <person name="Lindquist E.A."/>
            <person name="Lucas S.M."/>
            <person name="Mago R."/>
            <person name="Mauceli E."/>
            <person name="Morin E."/>
            <person name="Murat C."/>
            <person name="Pangilinan J.L."/>
            <person name="Park R."/>
            <person name="Pearson M."/>
            <person name="Quesneville H."/>
            <person name="Rouhier N."/>
            <person name="Sakthikumar S."/>
            <person name="Salamov A.A."/>
            <person name="Schmutz J."/>
            <person name="Selles B."/>
            <person name="Shapiro H."/>
            <person name="Tanguay P."/>
            <person name="Tuskan G.A."/>
            <person name="Henrissat B."/>
            <person name="Van de Peer Y."/>
            <person name="Rouze P."/>
            <person name="Ellis J.G."/>
            <person name="Dodds P.N."/>
            <person name="Schein J.E."/>
            <person name="Zhong S."/>
            <person name="Hamelin R.C."/>
            <person name="Grigoriev I.V."/>
            <person name="Szabo L.J."/>
            <person name="Martin F."/>
        </authorList>
    </citation>
    <scope>NUCLEOTIDE SEQUENCE [LARGE SCALE GENOMIC DNA]</scope>
    <source>
        <strain evidence="4">98AG31 / pathotype 3-4-7</strain>
    </source>
</reference>
<name>F4RCU1_MELLP</name>
<feature type="region of interest" description="Disordered" evidence="1">
    <location>
        <begin position="182"/>
        <end position="215"/>
    </location>
</feature>
<dbReference type="PANTHER" id="PTHR47524">
    <property type="entry name" value="20S RRNA ACCUMULATION PROTEIN 4"/>
    <property type="match status" value="1"/>
</dbReference>
<feature type="compositionally biased region" description="Low complexity" evidence="1">
    <location>
        <begin position="93"/>
        <end position="106"/>
    </location>
</feature>
<dbReference type="STRING" id="747676.F4RCU1"/>
<protein>
    <recommendedName>
        <fullName evidence="2">Programmed cell death protein 2 C-terminal domain-containing protein</fullName>
    </recommendedName>
</protein>
<evidence type="ECO:0000256" key="1">
    <source>
        <dbReference type="SAM" id="MobiDB-lite"/>
    </source>
</evidence>
<dbReference type="Proteomes" id="UP000001072">
    <property type="component" value="Unassembled WGS sequence"/>
</dbReference>
<feature type="domain" description="Programmed cell death protein 2 C-terminal" evidence="2">
    <location>
        <begin position="229"/>
        <end position="336"/>
    </location>
</feature>
<dbReference type="eggNOG" id="KOG2061">
    <property type="taxonomic scope" value="Eukaryota"/>
</dbReference>
<evidence type="ECO:0000313" key="3">
    <source>
        <dbReference type="EMBL" id="EGG09926.1"/>
    </source>
</evidence>
<feature type="compositionally biased region" description="Polar residues" evidence="1">
    <location>
        <begin position="182"/>
        <end position="198"/>
    </location>
</feature>
<dbReference type="InParanoid" id="F4RCU1"/>
<dbReference type="EMBL" id="GL883096">
    <property type="protein sequence ID" value="EGG09926.1"/>
    <property type="molecule type" value="Genomic_DNA"/>
</dbReference>
<feature type="compositionally biased region" description="Polar residues" evidence="1">
    <location>
        <begin position="67"/>
        <end position="79"/>
    </location>
</feature>
<feature type="compositionally biased region" description="Polar residues" evidence="1">
    <location>
        <begin position="137"/>
        <end position="146"/>
    </location>
</feature>
<dbReference type="GO" id="GO:0005737">
    <property type="term" value="C:cytoplasm"/>
    <property type="evidence" value="ECO:0007669"/>
    <property type="project" value="InterPro"/>
</dbReference>
<dbReference type="KEGG" id="mlr:MELLADRAFT_103869"/>
<feature type="compositionally biased region" description="Acidic residues" evidence="1">
    <location>
        <begin position="9"/>
        <end position="22"/>
    </location>
</feature>
<dbReference type="FunCoup" id="F4RCU1">
    <property type="interactions" value="428"/>
</dbReference>
<organism evidence="4">
    <name type="scientific">Melampsora larici-populina (strain 98AG31 / pathotype 3-4-7)</name>
    <name type="common">Poplar leaf rust fungus</name>
    <dbReference type="NCBI Taxonomy" id="747676"/>
    <lineage>
        <taxon>Eukaryota</taxon>
        <taxon>Fungi</taxon>
        <taxon>Dikarya</taxon>
        <taxon>Basidiomycota</taxon>
        <taxon>Pucciniomycotina</taxon>
        <taxon>Pucciniomycetes</taxon>
        <taxon>Pucciniales</taxon>
        <taxon>Melampsoraceae</taxon>
        <taxon>Melampsora</taxon>
    </lineage>
</organism>
<dbReference type="HOGENOM" id="CLU_821541_0_0_1"/>
<proteinExistence type="predicted"/>
<sequence>MKTAAVDWQENDSDFSDLDGQSDNESSSSCNHKKQSDYILGFEDGPMSRVSDQRDWNLSRLAGLPNKDTNSSTSGSNPFATGLFDSEDLFSWPDSTPTEETSSTEPLADRSPSEKTALDESADSEKSKEPEPQEPPTTNKLISQSLPEPGLSVPILKPYYLTTCYEAKPAINLTKELDSLTISQGSSSRKVENKLNQAHSKRQPPAENDDGNAGWKGEKYERQTIEGVDQTFLTFQERVSWCGQSNQVVRYKVGGNPLPFSRVDSAPVYRCNTCGSPKAFEVQFMPVGVTLLNREMPAGHGFTWSTMWVMTCSQDCHGVDDKDEEGWVEESVFLQWED</sequence>
<dbReference type="PANTHER" id="PTHR47524:SF1">
    <property type="entry name" value="20S RRNA ACCUMULATION PROTEIN 4"/>
    <property type="match status" value="1"/>
</dbReference>
<dbReference type="GO" id="GO:0030490">
    <property type="term" value="P:maturation of SSU-rRNA"/>
    <property type="evidence" value="ECO:0007669"/>
    <property type="project" value="TreeGrafter"/>
</dbReference>
<keyword evidence="4" id="KW-1185">Reference proteome</keyword>
<dbReference type="GeneID" id="18922094"/>
<evidence type="ECO:0000259" key="2">
    <source>
        <dbReference type="Pfam" id="PF04194"/>
    </source>
</evidence>
<gene>
    <name evidence="3" type="ORF">MELLADRAFT_103869</name>
</gene>
<feature type="region of interest" description="Disordered" evidence="1">
    <location>
        <begin position="61"/>
        <end position="148"/>
    </location>
</feature>
<dbReference type="RefSeq" id="XP_007406980.1">
    <property type="nucleotide sequence ID" value="XM_007406918.1"/>
</dbReference>
<dbReference type="VEuPathDB" id="FungiDB:MELLADRAFT_103869"/>
<evidence type="ECO:0000313" key="4">
    <source>
        <dbReference type="Proteomes" id="UP000001072"/>
    </source>
</evidence>
<feature type="compositionally biased region" description="Basic and acidic residues" evidence="1">
    <location>
        <begin position="107"/>
        <end position="131"/>
    </location>
</feature>
<dbReference type="AlphaFoldDB" id="F4RCU1"/>
<dbReference type="InterPro" id="IPR007320">
    <property type="entry name" value="PDCD2_C"/>
</dbReference>
<accession>F4RCU1</accession>
<dbReference type="OrthoDB" id="2499641at2759"/>
<dbReference type="Pfam" id="PF04194">
    <property type="entry name" value="PDCD2_C"/>
    <property type="match status" value="1"/>
</dbReference>
<feature type="region of interest" description="Disordered" evidence="1">
    <location>
        <begin position="1"/>
        <end position="36"/>
    </location>
</feature>